<comment type="cofactor">
    <cofactor evidence="1">
        <name>Mg(2+)</name>
        <dbReference type="ChEBI" id="CHEBI:18420"/>
    </cofactor>
</comment>
<dbReference type="Gene3D" id="3.40.50.1010">
    <property type="entry name" value="5'-nuclease"/>
    <property type="match status" value="1"/>
</dbReference>
<proteinExistence type="inferred from homology"/>
<organism evidence="9 10">
    <name type="scientific">Methylomonas methanica</name>
    <dbReference type="NCBI Taxonomy" id="421"/>
    <lineage>
        <taxon>Bacteria</taxon>
        <taxon>Pseudomonadati</taxon>
        <taxon>Pseudomonadota</taxon>
        <taxon>Gammaproteobacteria</taxon>
        <taxon>Methylococcales</taxon>
        <taxon>Methylococcaceae</taxon>
        <taxon>Methylomonas</taxon>
    </lineage>
</organism>
<evidence type="ECO:0000256" key="5">
    <source>
        <dbReference type="ARBA" id="ARBA00022801"/>
    </source>
</evidence>
<sequence>MKPFAIVVHLELFEDVLAIAGINELTGLIPVYGLPESVGEHYGQMRSALQKIGQPIGNNDLWLAAHARAEGWILVTNNEREFLRVSGLQVENWVNSPG</sequence>
<accession>A0ABY2CQG8</accession>
<evidence type="ECO:0000256" key="6">
    <source>
        <dbReference type="ARBA" id="ARBA00022842"/>
    </source>
</evidence>
<dbReference type="PANTHER" id="PTHR33653">
    <property type="entry name" value="RIBONUCLEASE VAPC2"/>
    <property type="match status" value="1"/>
</dbReference>
<evidence type="ECO:0000256" key="1">
    <source>
        <dbReference type="ARBA" id="ARBA00001946"/>
    </source>
</evidence>
<dbReference type="InterPro" id="IPR029060">
    <property type="entry name" value="PIN-like_dom_sf"/>
</dbReference>
<evidence type="ECO:0000256" key="7">
    <source>
        <dbReference type="ARBA" id="ARBA00038093"/>
    </source>
</evidence>
<evidence type="ECO:0000313" key="9">
    <source>
        <dbReference type="EMBL" id="TCV86842.1"/>
    </source>
</evidence>
<keyword evidence="2" id="KW-1277">Toxin-antitoxin system</keyword>
<keyword evidence="4" id="KW-0479">Metal-binding</keyword>
<evidence type="ECO:0000256" key="4">
    <source>
        <dbReference type="ARBA" id="ARBA00022723"/>
    </source>
</evidence>
<evidence type="ECO:0000313" key="10">
    <source>
        <dbReference type="Proteomes" id="UP000295649"/>
    </source>
</evidence>
<evidence type="ECO:0000259" key="8">
    <source>
        <dbReference type="Pfam" id="PF01850"/>
    </source>
</evidence>
<dbReference type="InterPro" id="IPR050556">
    <property type="entry name" value="Type_II_TA_system_RNase"/>
</dbReference>
<dbReference type="InterPro" id="IPR002716">
    <property type="entry name" value="PIN_dom"/>
</dbReference>
<keyword evidence="6" id="KW-0460">Magnesium</keyword>
<keyword evidence="3" id="KW-0540">Nuclease</keyword>
<keyword evidence="10" id="KW-1185">Reference proteome</keyword>
<evidence type="ECO:0000256" key="2">
    <source>
        <dbReference type="ARBA" id="ARBA00022649"/>
    </source>
</evidence>
<dbReference type="EMBL" id="SMCN01000003">
    <property type="protein sequence ID" value="TCV86842.1"/>
    <property type="molecule type" value="Genomic_DNA"/>
</dbReference>
<dbReference type="RefSeq" id="WP_207906564.1">
    <property type="nucleotide sequence ID" value="NZ_SMCN01000003.1"/>
</dbReference>
<dbReference type="PANTHER" id="PTHR33653:SF1">
    <property type="entry name" value="RIBONUCLEASE VAPC2"/>
    <property type="match status" value="1"/>
</dbReference>
<protein>
    <recommendedName>
        <fullName evidence="8">PIN domain-containing protein</fullName>
    </recommendedName>
</protein>
<name>A0ABY2CQG8_METMH</name>
<dbReference type="SUPFAM" id="SSF88723">
    <property type="entry name" value="PIN domain-like"/>
    <property type="match status" value="1"/>
</dbReference>
<feature type="domain" description="PIN" evidence="8">
    <location>
        <begin position="30"/>
        <end position="87"/>
    </location>
</feature>
<reference evidence="9 10" key="1">
    <citation type="submission" date="2019-03" db="EMBL/GenBank/DDBJ databases">
        <title>Systems level insights into methane cycling in arid and semi-arid ecosystems.</title>
        <authorList>
            <person name="Kalyuzhnaya M."/>
        </authorList>
    </citation>
    <scope>NUCLEOTIDE SEQUENCE [LARGE SCALE GENOMIC DNA]</scope>
    <source>
        <strain evidence="9 10">S-1</strain>
    </source>
</reference>
<dbReference type="Proteomes" id="UP000295649">
    <property type="component" value="Unassembled WGS sequence"/>
</dbReference>
<dbReference type="Pfam" id="PF01850">
    <property type="entry name" value="PIN"/>
    <property type="match status" value="1"/>
</dbReference>
<evidence type="ECO:0000256" key="3">
    <source>
        <dbReference type="ARBA" id="ARBA00022722"/>
    </source>
</evidence>
<comment type="similarity">
    <text evidence="7">Belongs to the PINc/VapC protein family.</text>
</comment>
<gene>
    <name evidence="9" type="ORF">EDE11_10363</name>
</gene>
<comment type="caution">
    <text evidence="9">The sequence shown here is derived from an EMBL/GenBank/DDBJ whole genome shotgun (WGS) entry which is preliminary data.</text>
</comment>
<keyword evidence="5" id="KW-0378">Hydrolase</keyword>